<evidence type="ECO:0000256" key="4">
    <source>
        <dbReference type="ARBA" id="ARBA00013122"/>
    </source>
</evidence>
<dbReference type="GO" id="GO:0030148">
    <property type="term" value="P:sphingolipid biosynthetic process"/>
    <property type="evidence" value="ECO:0007669"/>
    <property type="project" value="TreeGrafter"/>
</dbReference>
<name>A0AAV0V9L5_9STRA</name>
<comment type="caution">
    <text evidence="15">The sequence shown here is derived from an EMBL/GenBank/DDBJ whole genome shotgun (WGS) entry which is preliminary data.</text>
</comment>
<keyword evidence="9" id="KW-0443">Lipid metabolism</keyword>
<evidence type="ECO:0000313" key="15">
    <source>
        <dbReference type="EMBL" id="CAI5745882.1"/>
    </source>
</evidence>
<evidence type="ECO:0000256" key="7">
    <source>
        <dbReference type="ARBA" id="ARBA00022832"/>
    </source>
</evidence>
<dbReference type="PANTHER" id="PTHR11035:SF3">
    <property type="entry name" value="VERY-LONG-CHAIN (3R)-3-HYDROXYACYL-COA DEHYDRATASE"/>
    <property type="match status" value="1"/>
</dbReference>
<evidence type="ECO:0000256" key="3">
    <source>
        <dbReference type="ARBA" id="ARBA00007811"/>
    </source>
</evidence>
<keyword evidence="12" id="KW-0456">Lyase</keyword>
<dbReference type="Pfam" id="PF04387">
    <property type="entry name" value="PTPLA"/>
    <property type="match status" value="1"/>
</dbReference>
<keyword evidence="5" id="KW-0444">Lipid biosynthesis</keyword>
<dbReference type="GO" id="GO:0102158">
    <property type="term" value="F:very-long-chain (3R)-3-hydroxyacyl-CoA dehydratase activity"/>
    <property type="evidence" value="ECO:0007669"/>
    <property type="project" value="UniProtKB-EC"/>
</dbReference>
<evidence type="ECO:0000256" key="6">
    <source>
        <dbReference type="ARBA" id="ARBA00022692"/>
    </source>
</evidence>
<dbReference type="GO" id="GO:0030497">
    <property type="term" value="P:fatty acid elongation"/>
    <property type="evidence" value="ECO:0007669"/>
    <property type="project" value="TreeGrafter"/>
</dbReference>
<evidence type="ECO:0000313" key="16">
    <source>
        <dbReference type="Proteomes" id="UP001162029"/>
    </source>
</evidence>
<feature type="transmembrane region" description="Helical" evidence="14">
    <location>
        <begin position="156"/>
        <end position="178"/>
    </location>
</feature>
<evidence type="ECO:0000256" key="13">
    <source>
        <dbReference type="ARBA" id="ARBA00036671"/>
    </source>
</evidence>
<keyword evidence="11" id="KW-0275">Fatty acid biosynthesis</keyword>
<feature type="transmembrane region" description="Helical" evidence="14">
    <location>
        <begin position="126"/>
        <end position="144"/>
    </location>
</feature>
<evidence type="ECO:0000256" key="2">
    <source>
        <dbReference type="ARBA" id="ARBA00005194"/>
    </source>
</evidence>
<evidence type="ECO:0000256" key="14">
    <source>
        <dbReference type="SAM" id="Phobius"/>
    </source>
</evidence>
<comment type="catalytic activity">
    <reaction evidence="13">
        <text>a very-long-chain (3R)-3-hydroxyacyl-CoA = a very-long-chain (2E)-enoyl-CoA + H2O</text>
        <dbReference type="Rhea" id="RHEA:45812"/>
        <dbReference type="ChEBI" id="CHEBI:15377"/>
        <dbReference type="ChEBI" id="CHEBI:83728"/>
        <dbReference type="ChEBI" id="CHEBI:85440"/>
        <dbReference type="EC" id="4.2.1.134"/>
    </reaction>
</comment>
<dbReference type="EMBL" id="CANTFM010002332">
    <property type="protein sequence ID" value="CAI5745882.1"/>
    <property type="molecule type" value="Genomic_DNA"/>
</dbReference>
<proteinExistence type="inferred from homology"/>
<protein>
    <recommendedName>
        <fullName evidence="4">very-long-chain (3R)-3-hydroxyacyl-CoA dehydratase</fullName>
        <ecNumber evidence="4">4.2.1.134</ecNumber>
    </recommendedName>
</protein>
<evidence type="ECO:0000256" key="9">
    <source>
        <dbReference type="ARBA" id="ARBA00023098"/>
    </source>
</evidence>
<dbReference type="GO" id="GO:0042761">
    <property type="term" value="P:very long-chain fatty acid biosynthetic process"/>
    <property type="evidence" value="ECO:0007669"/>
    <property type="project" value="TreeGrafter"/>
</dbReference>
<keyword evidence="16" id="KW-1185">Reference proteome</keyword>
<accession>A0AAV0V9L5</accession>
<evidence type="ECO:0000256" key="1">
    <source>
        <dbReference type="ARBA" id="ARBA00004141"/>
    </source>
</evidence>
<evidence type="ECO:0000256" key="11">
    <source>
        <dbReference type="ARBA" id="ARBA00023160"/>
    </source>
</evidence>
<evidence type="ECO:0000256" key="8">
    <source>
        <dbReference type="ARBA" id="ARBA00022989"/>
    </source>
</evidence>
<comment type="subcellular location">
    <subcellularLocation>
        <location evidence="1">Membrane</location>
        <topology evidence="1">Multi-pass membrane protein</topology>
    </subcellularLocation>
</comment>
<gene>
    <name evidence="15" type="ORF">PDE001_LOCUS10918</name>
</gene>
<organism evidence="15 16">
    <name type="scientific">Peronospora destructor</name>
    <dbReference type="NCBI Taxonomy" id="86335"/>
    <lineage>
        <taxon>Eukaryota</taxon>
        <taxon>Sar</taxon>
        <taxon>Stramenopiles</taxon>
        <taxon>Oomycota</taxon>
        <taxon>Peronosporomycetes</taxon>
        <taxon>Peronosporales</taxon>
        <taxon>Peronosporaceae</taxon>
        <taxon>Peronospora</taxon>
    </lineage>
</organism>
<comment type="similarity">
    <text evidence="3">Belongs to the very long-chain fatty acids dehydratase HACD family.</text>
</comment>
<evidence type="ECO:0000256" key="10">
    <source>
        <dbReference type="ARBA" id="ARBA00023136"/>
    </source>
</evidence>
<keyword evidence="7" id="KW-0276">Fatty acid metabolism</keyword>
<feature type="transmembrane region" description="Helical" evidence="14">
    <location>
        <begin position="190"/>
        <end position="214"/>
    </location>
</feature>
<dbReference type="GO" id="GO:0005789">
    <property type="term" value="C:endoplasmic reticulum membrane"/>
    <property type="evidence" value="ECO:0007669"/>
    <property type="project" value="TreeGrafter"/>
</dbReference>
<dbReference type="EC" id="4.2.1.134" evidence="4"/>
<comment type="pathway">
    <text evidence="2">Lipid metabolism; fatty acid biosynthesis.</text>
</comment>
<feature type="transmembrane region" description="Helical" evidence="14">
    <location>
        <begin position="7"/>
        <end position="27"/>
    </location>
</feature>
<dbReference type="AlphaFoldDB" id="A0AAV0V9L5"/>
<keyword evidence="10 14" id="KW-0472">Membrane</keyword>
<evidence type="ECO:0000256" key="5">
    <source>
        <dbReference type="ARBA" id="ARBA00022516"/>
    </source>
</evidence>
<sequence length="228" mass="25714">MTHNGLLNLYLLTFNCASCAGWAYVLYQTLITVLKSYESGQEWDQIAKNTWNVVSLPLKVVQTMAIMEIVHAAMGFVRSPLGSTFMQVSSRLWLVWGINVLCPVSRYQFGFPLMVASWGLVEVPRYSFYALHLYNVVPDFLVFLRYHLFILLYPSGVLGEVLCMVNSLSFLSAGAYAIQLPNTHNVSVSLYLVVILVLVVYMPGLPVMYGHMLTQRNCAYSKMKAKTT</sequence>
<reference evidence="15" key="1">
    <citation type="submission" date="2022-12" db="EMBL/GenBank/DDBJ databases">
        <authorList>
            <person name="Webb A."/>
        </authorList>
    </citation>
    <scope>NUCLEOTIDE SEQUENCE</scope>
    <source>
        <strain evidence="15">Pd1</strain>
    </source>
</reference>
<dbReference type="PANTHER" id="PTHR11035">
    <property type="entry name" value="VERY-LONG-CHAIN (3R)-3-HYDROXYACYL-COA DEHYDRATASE"/>
    <property type="match status" value="1"/>
</dbReference>
<dbReference type="InterPro" id="IPR007482">
    <property type="entry name" value="Tyr_Pase-like_PTPLA"/>
</dbReference>
<feature type="transmembrane region" description="Helical" evidence="14">
    <location>
        <begin position="93"/>
        <end position="120"/>
    </location>
</feature>
<dbReference type="Proteomes" id="UP001162029">
    <property type="component" value="Unassembled WGS sequence"/>
</dbReference>
<evidence type="ECO:0000256" key="12">
    <source>
        <dbReference type="ARBA" id="ARBA00023239"/>
    </source>
</evidence>
<keyword evidence="8 14" id="KW-1133">Transmembrane helix</keyword>
<keyword evidence="6 14" id="KW-0812">Transmembrane</keyword>